<dbReference type="AlphaFoldDB" id="A0A5J4V253"/>
<organism evidence="2 3">
    <name type="scientific">Streblomastix strix</name>
    <dbReference type="NCBI Taxonomy" id="222440"/>
    <lineage>
        <taxon>Eukaryota</taxon>
        <taxon>Metamonada</taxon>
        <taxon>Preaxostyla</taxon>
        <taxon>Oxymonadida</taxon>
        <taxon>Streblomastigidae</taxon>
        <taxon>Streblomastix</taxon>
    </lineage>
</organism>
<feature type="compositionally biased region" description="Low complexity" evidence="1">
    <location>
        <begin position="160"/>
        <end position="171"/>
    </location>
</feature>
<proteinExistence type="predicted"/>
<feature type="region of interest" description="Disordered" evidence="1">
    <location>
        <begin position="150"/>
        <end position="220"/>
    </location>
</feature>
<evidence type="ECO:0000256" key="1">
    <source>
        <dbReference type="SAM" id="MobiDB-lite"/>
    </source>
</evidence>
<accession>A0A5J4V253</accession>
<gene>
    <name evidence="2" type="ORF">EZS28_027685</name>
</gene>
<feature type="region of interest" description="Disordered" evidence="1">
    <location>
        <begin position="1"/>
        <end position="25"/>
    </location>
</feature>
<reference evidence="2 3" key="1">
    <citation type="submission" date="2019-03" db="EMBL/GenBank/DDBJ databases">
        <title>Single cell metagenomics reveals metabolic interactions within the superorganism composed of flagellate Streblomastix strix and complex community of Bacteroidetes bacteria on its surface.</title>
        <authorList>
            <person name="Treitli S.C."/>
            <person name="Kolisko M."/>
            <person name="Husnik F."/>
            <person name="Keeling P."/>
            <person name="Hampl V."/>
        </authorList>
    </citation>
    <scope>NUCLEOTIDE SEQUENCE [LARGE SCALE GENOMIC DNA]</scope>
    <source>
        <strain evidence="2">ST1C</strain>
    </source>
</reference>
<dbReference type="EMBL" id="SNRW01010283">
    <property type="protein sequence ID" value="KAA6376788.1"/>
    <property type="molecule type" value="Genomic_DNA"/>
</dbReference>
<evidence type="ECO:0000313" key="2">
    <source>
        <dbReference type="EMBL" id="KAA6376788.1"/>
    </source>
</evidence>
<feature type="compositionally biased region" description="Acidic residues" evidence="1">
    <location>
        <begin position="173"/>
        <end position="194"/>
    </location>
</feature>
<feature type="non-terminal residue" evidence="2">
    <location>
        <position position="220"/>
    </location>
</feature>
<feature type="compositionally biased region" description="Basic and acidic residues" evidence="1">
    <location>
        <begin position="150"/>
        <end position="159"/>
    </location>
</feature>
<dbReference type="Proteomes" id="UP000324800">
    <property type="component" value="Unassembled WGS sequence"/>
</dbReference>
<name>A0A5J4V253_9EUKA</name>
<evidence type="ECO:0000313" key="3">
    <source>
        <dbReference type="Proteomes" id="UP000324800"/>
    </source>
</evidence>
<feature type="compositionally biased region" description="Polar residues" evidence="1">
    <location>
        <begin position="1"/>
        <end position="12"/>
    </location>
</feature>
<sequence>MLYSNSNENQLQIEKEQEDNLPEPTLQTTQSIQLETLEAYEQIDDEIRKTYILSRLRHPSEWDDCLSCFVCIQCGSSMRELRKAQIEREFDKRRDERRQKLIENQGKRMIERGGMFGIKNKQKNKQDSKFIKEIEKGNIRIDSDEKGNVWFKDGEESNKNEQQNNYKNKSQSNDDEEEEFQDNDDDTDTLEEDTPLCRLLDHLEDISNIPIGKEEEEQEI</sequence>
<comment type="caution">
    <text evidence="2">The sequence shown here is derived from an EMBL/GenBank/DDBJ whole genome shotgun (WGS) entry which is preliminary data.</text>
</comment>
<protein>
    <submittedName>
        <fullName evidence="2">Uncharacterized protein</fullName>
    </submittedName>
</protein>